<comment type="caution">
    <text evidence="3">The sequence shown here is derived from an EMBL/GenBank/DDBJ whole genome shotgun (WGS) entry which is preliminary data.</text>
</comment>
<proteinExistence type="predicted"/>
<dbReference type="SUPFAM" id="SSF53756">
    <property type="entry name" value="UDP-Glycosyltransferase/glycogen phosphorylase"/>
    <property type="match status" value="1"/>
</dbReference>
<dbReference type="InterPro" id="IPR001296">
    <property type="entry name" value="Glyco_trans_1"/>
</dbReference>
<accession>A0ABX1TRH1</accession>
<dbReference type="Gene3D" id="3.40.50.2000">
    <property type="entry name" value="Glycogen Phosphorylase B"/>
    <property type="match status" value="2"/>
</dbReference>
<reference evidence="3 4" key="1">
    <citation type="submission" date="2019-03" db="EMBL/GenBank/DDBJ databases">
        <title>Metabolic reconstructions from genomes of highly enriched 'Candidatus Accumulibacter' and 'Candidatus Competibacter' bioreactor populations.</title>
        <authorList>
            <person name="Annavajhala M.K."/>
            <person name="Welles L."/>
            <person name="Abbas B."/>
            <person name="Sorokin D."/>
            <person name="Park H."/>
            <person name="Van Loosdrecht M."/>
            <person name="Chandran K."/>
        </authorList>
    </citation>
    <scope>NUCLEOTIDE SEQUENCE [LARGE SCALE GENOMIC DNA]</scope>
    <source>
        <strain evidence="3 4">SBR_G</strain>
    </source>
</reference>
<dbReference type="Pfam" id="PF13439">
    <property type="entry name" value="Glyco_transf_4"/>
    <property type="match status" value="1"/>
</dbReference>
<feature type="domain" description="Glycosyltransferase subfamily 4-like N-terminal" evidence="2">
    <location>
        <begin position="25"/>
        <end position="185"/>
    </location>
</feature>
<sequence>MASSLPPHTSPLTVLHVASGDRWAGAEAQLHTLLTHLNKRDDIQARAVLLNEDETAERLRASGVSVDVLDESRLNGLRIFLDLRRLLRRYQPHVIHTHRQKENVLAGLANATTLRAPCARTVHGAPEHAPPWIQLHKHLFRWLDLAVGCYLQDRVIAVSRDLQDRLSAIFPRGKVTLVNNGVDIESIVAMATHPAEFRLTHPQHRHIGLVGRLEPVKRGDIFLMMAALLCRENLPWPLRFHIFGDGSLRASLEAQAKMLNLGDSVRFHGYRKDISVCMASLDVLLVCSDHEGLPMTVLESVVLGTPVVAHRVGGLAEVLDDSSGGMLVRQHDPRDYAQAVLEMLFSPSKANECVRNGQNRIERYYSADVNAENMVKIYFDFLLGYKPRDLLRNR</sequence>
<dbReference type="InterPro" id="IPR028098">
    <property type="entry name" value="Glyco_trans_4-like_N"/>
</dbReference>
<keyword evidence="4" id="KW-1185">Reference proteome</keyword>
<feature type="domain" description="Glycosyl transferase family 1" evidence="1">
    <location>
        <begin position="207"/>
        <end position="360"/>
    </location>
</feature>
<organism evidence="3 4">
    <name type="scientific">Candidatus Competibacter phosphatis</name>
    <dbReference type="NCBI Taxonomy" id="221280"/>
    <lineage>
        <taxon>Bacteria</taxon>
        <taxon>Pseudomonadati</taxon>
        <taxon>Pseudomonadota</taxon>
        <taxon>Gammaproteobacteria</taxon>
        <taxon>Candidatus Competibacteraceae</taxon>
        <taxon>Candidatus Competibacter</taxon>
    </lineage>
</organism>
<dbReference type="Proteomes" id="UP000760480">
    <property type="component" value="Unassembled WGS sequence"/>
</dbReference>
<dbReference type="EMBL" id="SPMZ01000071">
    <property type="protein sequence ID" value="NMQ20960.1"/>
    <property type="molecule type" value="Genomic_DNA"/>
</dbReference>
<gene>
    <name evidence="3" type="ORF">E4P82_18240</name>
</gene>
<protein>
    <submittedName>
        <fullName evidence="3">Glycosyltransferase family 1 protein</fullName>
    </submittedName>
</protein>
<evidence type="ECO:0000259" key="1">
    <source>
        <dbReference type="Pfam" id="PF00534"/>
    </source>
</evidence>
<dbReference type="RefSeq" id="WP_169250232.1">
    <property type="nucleotide sequence ID" value="NZ_SPMZ01000071.1"/>
</dbReference>
<dbReference type="CDD" id="cd03811">
    <property type="entry name" value="GT4_GT28_WabH-like"/>
    <property type="match status" value="1"/>
</dbReference>
<dbReference type="Pfam" id="PF00534">
    <property type="entry name" value="Glycos_transf_1"/>
    <property type="match status" value="1"/>
</dbReference>
<evidence type="ECO:0000313" key="4">
    <source>
        <dbReference type="Proteomes" id="UP000760480"/>
    </source>
</evidence>
<evidence type="ECO:0000259" key="2">
    <source>
        <dbReference type="Pfam" id="PF13439"/>
    </source>
</evidence>
<dbReference type="PANTHER" id="PTHR12526">
    <property type="entry name" value="GLYCOSYLTRANSFERASE"/>
    <property type="match status" value="1"/>
</dbReference>
<dbReference type="PANTHER" id="PTHR12526:SF636">
    <property type="entry name" value="BLL3647 PROTEIN"/>
    <property type="match status" value="1"/>
</dbReference>
<name>A0ABX1TRH1_9GAMM</name>
<evidence type="ECO:0000313" key="3">
    <source>
        <dbReference type="EMBL" id="NMQ20960.1"/>
    </source>
</evidence>